<keyword evidence="1" id="KW-0812">Transmembrane</keyword>
<feature type="transmembrane region" description="Helical" evidence="1">
    <location>
        <begin position="12"/>
        <end position="32"/>
    </location>
</feature>
<keyword evidence="1" id="KW-0472">Membrane</keyword>
<proteinExistence type="predicted"/>
<feature type="domain" description="TadE-like" evidence="2">
    <location>
        <begin position="15"/>
        <end position="52"/>
    </location>
</feature>
<reference evidence="4" key="1">
    <citation type="submission" date="2018-07" db="EMBL/GenBank/DDBJ databases">
        <authorList>
            <person name="Peiro R."/>
            <person name="Begona"/>
            <person name="Cbmso G."/>
            <person name="Lopez M."/>
            <person name="Gonzalez S."/>
        </authorList>
    </citation>
    <scope>NUCLEOTIDE SEQUENCE [LARGE SCALE GENOMIC DNA]</scope>
</reference>
<keyword evidence="4" id="KW-1185">Reference proteome</keyword>
<dbReference type="EMBL" id="UEYP01000001">
    <property type="protein sequence ID" value="SSC65754.1"/>
    <property type="molecule type" value="Genomic_DNA"/>
</dbReference>
<evidence type="ECO:0000313" key="3">
    <source>
        <dbReference type="EMBL" id="SSC65754.1"/>
    </source>
</evidence>
<sequence length="180" mass="19602">MLRRMRDDRSGIGGVEFALIAPLLLVLYLAAFELTLAFNTSKRATVSASTVADLVSRADKVVKNDLDDMVDVVSAIFAPYDPYKLALNITGVKVDSSKAASVAWSWSNSGSAPYAVGATVPVPADMLEADIFLIRTELTVSHELLMYLPALSGSTIRELTISREFYFRQRVNTDITCGDC</sequence>
<dbReference type="Pfam" id="PF07811">
    <property type="entry name" value="TadE"/>
    <property type="match status" value="1"/>
</dbReference>
<gene>
    <name evidence="3" type="ORF">RHIZ70_1462</name>
</gene>
<evidence type="ECO:0000259" key="2">
    <source>
        <dbReference type="Pfam" id="PF07811"/>
    </source>
</evidence>
<dbReference type="AlphaFoldDB" id="A0A376ADB8"/>
<protein>
    <recommendedName>
        <fullName evidence="2">TadE-like domain-containing protein</fullName>
    </recommendedName>
</protein>
<dbReference type="Proteomes" id="UP000254764">
    <property type="component" value="Unassembled WGS sequence"/>
</dbReference>
<evidence type="ECO:0000256" key="1">
    <source>
        <dbReference type="SAM" id="Phobius"/>
    </source>
</evidence>
<dbReference type="InterPro" id="IPR012495">
    <property type="entry name" value="TadE-like_dom"/>
</dbReference>
<name>A0A376ADB8_9HYPH</name>
<accession>A0A376ADB8</accession>
<organism evidence="3 4">
    <name type="scientific">Ciceribacter selenitireducens ATCC BAA-1503</name>
    <dbReference type="NCBI Taxonomy" id="1336235"/>
    <lineage>
        <taxon>Bacteria</taxon>
        <taxon>Pseudomonadati</taxon>
        <taxon>Pseudomonadota</taxon>
        <taxon>Alphaproteobacteria</taxon>
        <taxon>Hyphomicrobiales</taxon>
        <taxon>Rhizobiaceae</taxon>
        <taxon>Ciceribacter</taxon>
    </lineage>
</organism>
<keyword evidence="1" id="KW-1133">Transmembrane helix</keyword>
<evidence type="ECO:0000313" key="4">
    <source>
        <dbReference type="Proteomes" id="UP000254764"/>
    </source>
</evidence>